<dbReference type="Pfam" id="PF01808">
    <property type="entry name" value="AICARFT_IMPCHas"/>
    <property type="match status" value="1"/>
</dbReference>
<dbReference type="PROSITE" id="PS51855">
    <property type="entry name" value="MGS"/>
    <property type="match status" value="1"/>
</dbReference>
<dbReference type="InterPro" id="IPR002695">
    <property type="entry name" value="PurH-like"/>
</dbReference>
<dbReference type="CDD" id="cd01421">
    <property type="entry name" value="IMPCH"/>
    <property type="match status" value="1"/>
</dbReference>
<dbReference type="Proteomes" id="UP000030101">
    <property type="component" value="Unassembled WGS sequence"/>
</dbReference>
<evidence type="ECO:0000256" key="1">
    <source>
        <dbReference type="ARBA" id="ARBA00004844"/>
    </source>
</evidence>
<dbReference type="SUPFAM" id="SSF52335">
    <property type="entry name" value="Methylglyoxal synthase-like"/>
    <property type="match status" value="1"/>
</dbReference>
<dbReference type="PANTHER" id="PTHR11692">
    <property type="entry name" value="BIFUNCTIONAL PURINE BIOSYNTHESIS PROTEIN PURH"/>
    <property type="match status" value="1"/>
</dbReference>
<evidence type="ECO:0000256" key="2">
    <source>
        <dbReference type="ARBA" id="ARBA00004954"/>
    </source>
</evidence>
<comment type="caution">
    <text evidence="10">The sequence shown here is derived from an EMBL/GenBank/DDBJ whole genome shotgun (WGS) entry which is preliminary data.</text>
</comment>
<feature type="domain" description="MGS-like" evidence="9">
    <location>
        <begin position="1"/>
        <end position="151"/>
    </location>
</feature>
<evidence type="ECO:0000256" key="3">
    <source>
        <dbReference type="ARBA" id="ARBA00007667"/>
    </source>
</evidence>
<name>A0ABR4XJT6_9PORP</name>
<dbReference type="EC" id="3.5.4.10" evidence="8"/>
<comment type="catalytic activity">
    <reaction evidence="8">
        <text>IMP + H2O = 5-formamido-1-(5-phospho-D-ribosyl)imidazole-4-carboxamide</text>
        <dbReference type="Rhea" id="RHEA:18445"/>
        <dbReference type="ChEBI" id="CHEBI:15377"/>
        <dbReference type="ChEBI" id="CHEBI:58053"/>
        <dbReference type="ChEBI" id="CHEBI:58467"/>
        <dbReference type="EC" id="3.5.4.10"/>
    </reaction>
</comment>
<comment type="pathway">
    <text evidence="2 8">Purine metabolism; IMP biosynthesis via de novo pathway; 5-formamido-1-(5-phospho-D-ribosyl)imidazole-4-carboxamide from 5-amino-1-(5-phospho-D-ribosyl)imidazole-4-carboxamide (10-formyl THF route): step 1/1.</text>
</comment>
<evidence type="ECO:0000256" key="4">
    <source>
        <dbReference type="ARBA" id="ARBA00022679"/>
    </source>
</evidence>
<comment type="pathway">
    <text evidence="1 8">Purine metabolism; IMP biosynthesis via de novo pathway; IMP from 5-formamido-1-(5-phospho-D-ribosyl)imidazole-4-carboxamide: step 1/1.</text>
</comment>
<comment type="domain">
    <text evidence="8">The IMP cyclohydrolase activity resides in the N-terminal region.</text>
</comment>
<protein>
    <recommendedName>
        <fullName evidence="8">Bifunctional purine biosynthesis protein PurH</fullName>
    </recommendedName>
    <domain>
        <recommendedName>
            <fullName evidence="8">Phosphoribosylaminoimidazolecarboxamide formyltransferase</fullName>
            <ecNumber evidence="8">2.1.2.3</ecNumber>
        </recommendedName>
        <alternativeName>
            <fullName evidence="8">AICAR transformylase</fullName>
        </alternativeName>
    </domain>
    <domain>
        <recommendedName>
            <fullName evidence="8">IMP cyclohydrolase</fullName>
            <ecNumber evidence="8">3.5.4.10</ecNumber>
        </recommendedName>
        <alternativeName>
            <fullName evidence="8">ATIC</fullName>
        </alternativeName>
        <alternativeName>
            <fullName evidence="8">IMP synthase</fullName>
        </alternativeName>
        <alternativeName>
            <fullName evidence="8">Inosinicase</fullName>
        </alternativeName>
    </domain>
</protein>
<proteinExistence type="inferred from homology"/>
<keyword evidence="6 8" id="KW-0378">Hydrolase</keyword>
<accession>A0ABR4XJT6</accession>
<dbReference type="EC" id="2.1.2.3" evidence="8"/>
<dbReference type="SMART" id="SM00851">
    <property type="entry name" value="MGS"/>
    <property type="match status" value="1"/>
</dbReference>
<dbReference type="EMBL" id="JQZV01000013">
    <property type="protein sequence ID" value="KGN91938.1"/>
    <property type="molecule type" value="Genomic_DNA"/>
</dbReference>
<dbReference type="PIRSF" id="PIRSF000414">
    <property type="entry name" value="AICARFT_IMPCHas"/>
    <property type="match status" value="1"/>
</dbReference>
<dbReference type="RefSeq" id="WP_036792744.1">
    <property type="nucleotide sequence ID" value="NZ_JQZV01000013.1"/>
</dbReference>
<evidence type="ECO:0000256" key="6">
    <source>
        <dbReference type="ARBA" id="ARBA00022801"/>
    </source>
</evidence>
<dbReference type="InterPro" id="IPR036914">
    <property type="entry name" value="MGS-like_dom_sf"/>
</dbReference>
<evidence type="ECO:0000259" key="9">
    <source>
        <dbReference type="PROSITE" id="PS51855"/>
    </source>
</evidence>
<dbReference type="NCBIfam" id="NF002049">
    <property type="entry name" value="PRK00881.1"/>
    <property type="match status" value="1"/>
</dbReference>
<sequence length="503" mass="55297">MEVKNARKIKKALISVYHKDHLDVILAKLNALDIEIVSTGGTEEYIKRLGYSCTPVEELTNYPSIFGGRVKTLHPSIMGGILARRSNADDDKQCAMYQIPHIDLVIVDLYPFVDTVKSGAEHQAIIEKIDIGGISLIRAAAKNYADVVLCPSIAHYKTIEGILERGGITSEEERRALATEGFKLSAMYDGAIASYLAGESVEESMPLRYGENPHQKASFRGDIDAFFTKHNGKELSYNNLLDIDAAVGIIEEFSAEPAFAILKHNNPCGLATGENVRDAYMRALSCDPLSAFGGILVTNREVDLSAAEEIGKLFFEVIVAPKYSEEALNTLREKKNRIILERKEHSTLQDHLLRTCLNGTLVQERNCSSQSEEDCRTVTEKQPTEAEIRDMLFANKIVKHCKSNAIVLAKDGQLYAAGVGQTSRIDSLKQAIEKAERFGFSLQGAVLASDAFFPFSDCVEEAHKAGITAIIQPGGSVRDEESVAACNNFGIAMCFTGTRHFKH</sequence>
<reference evidence="10 11" key="1">
    <citation type="submission" date="2014-08" db="EMBL/GenBank/DDBJ databases">
        <title>Porphyromonas canoris strain:OH2762 Genome sequencing.</title>
        <authorList>
            <person name="Wallis C."/>
            <person name="Deusch O."/>
            <person name="O'Flynn C."/>
            <person name="Davis I."/>
            <person name="Jospin G."/>
            <person name="Darling A.E."/>
            <person name="Coil D.A."/>
            <person name="Alexiev A."/>
            <person name="Horsfall A."/>
            <person name="Kirkwood N."/>
            <person name="Harris S."/>
            <person name="Eisen J.A."/>
        </authorList>
    </citation>
    <scope>NUCLEOTIDE SEQUENCE [LARGE SCALE GENOMIC DNA]</scope>
    <source>
        <strain evidence="11">COT-108 OH2762</strain>
    </source>
</reference>
<keyword evidence="11" id="KW-1185">Reference proteome</keyword>
<evidence type="ECO:0000313" key="11">
    <source>
        <dbReference type="Proteomes" id="UP000030101"/>
    </source>
</evidence>
<dbReference type="Gene3D" id="3.40.50.1380">
    <property type="entry name" value="Methylglyoxal synthase-like domain"/>
    <property type="match status" value="1"/>
</dbReference>
<evidence type="ECO:0000256" key="7">
    <source>
        <dbReference type="ARBA" id="ARBA00023268"/>
    </source>
</evidence>
<dbReference type="InterPro" id="IPR024051">
    <property type="entry name" value="AICAR_Tfase_dup_dom_sf"/>
</dbReference>
<keyword evidence="5 8" id="KW-0658">Purine biosynthesis</keyword>
<comment type="similarity">
    <text evidence="3 8">Belongs to the PurH family.</text>
</comment>
<dbReference type="InterPro" id="IPR011607">
    <property type="entry name" value="MGS-like_dom"/>
</dbReference>
<dbReference type="Pfam" id="PF02142">
    <property type="entry name" value="MGS"/>
    <property type="match status" value="1"/>
</dbReference>
<dbReference type="Gene3D" id="3.40.140.20">
    <property type="match status" value="2"/>
</dbReference>
<comment type="catalytic activity">
    <reaction evidence="8">
        <text>(6R)-10-formyltetrahydrofolate + 5-amino-1-(5-phospho-beta-D-ribosyl)imidazole-4-carboxamide = 5-formamido-1-(5-phospho-D-ribosyl)imidazole-4-carboxamide + (6S)-5,6,7,8-tetrahydrofolate</text>
        <dbReference type="Rhea" id="RHEA:22192"/>
        <dbReference type="ChEBI" id="CHEBI:57453"/>
        <dbReference type="ChEBI" id="CHEBI:58467"/>
        <dbReference type="ChEBI" id="CHEBI:58475"/>
        <dbReference type="ChEBI" id="CHEBI:195366"/>
        <dbReference type="EC" id="2.1.2.3"/>
    </reaction>
</comment>
<gene>
    <name evidence="8" type="primary">purH</name>
    <name evidence="10" type="ORF">HQ43_07710</name>
</gene>
<dbReference type="PANTHER" id="PTHR11692:SF0">
    <property type="entry name" value="BIFUNCTIONAL PURINE BIOSYNTHESIS PROTEIN ATIC"/>
    <property type="match status" value="1"/>
</dbReference>
<dbReference type="SUPFAM" id="SSF53927">
    <property type="entry name" value="Cytidine deaminase-like"/>
    <property type="match status" value="1"/>
</dbReference>
<dbReference type="SMART" id="SM00798">
    <property type="entry name" value="AICARFT_IMPCHas"/>
    <property type="match status" value="1"/>
</dbReference>
<evidence type="ECO:0000256" key="8">
    <source>
        <dbReference type="HAMAP-Rule" id="MF_00139"/>
    </source>
</evidence>
<dbReference type="HAMAP" id="MF_00139">
    <property type="entry name" value="PurH"/>
    <property type="match status" value="1"/>
</dbReference>
<keyword evidence="7 8" id="KW-0511">Multifunctional enzyme</keyword>
<dbReference type="InterPro" id="IPR016193">
    <property type="entry name" value="Cytidine_deaminase-like"/>
</dbReference>
<evidence type="ECO:0000256" key="5">
    <source>
        <dbReference type="ARBA" id="ARBA00022755"/>
    </source>
</evidence>
<keyword evidence="4 8" id="KW-0808">Transferase</keyword>
<organism evidence="10 11">
    <name type="scientific">Porphyromonas canoris</name>
    <dbReference type="NCBI Taxonomy" id="36875"/>
    <lineage>
        <taxon>Bacteria</taxon>
        <taxon>Pseudomonadati</taxon>
        <taxon>Bacteroidota</taxon>
        <taxon>Bacteroidia</taxon>
        <taxon>Bacteroidales</taxon>
        <taxon>Porphyromonadaceae</taxon>
        <taxon>Porphyromonas</taxon>
    </lineage>
</organism>
<evidence type="ECO:0000313" key="10">
    <source>
        <dbReference type="EMBL" id="KGN91938.1"/>
    </source>
</evidence>